<dbReference type="Proteomes" id="UP000017668">
    <property type="component" value="Unassembled WGS sequence"/>
</dbReference>
<protein>
    <submittedName>
        <fullName evidence="1">Uncharacterized protein</fullName>
    </submittedName>
</protein>
<organism evidence="1 2">
    <name type="scientific">Bradyrhizobium lupini HPC(L)</name>
    <dbReference type="NCBI Taxonomy" id="1229491"/>
    <lineage>
        <taxon>Bacteria</taxon>
        <taxon>Pseudomonadati</taxon>
        <taxon>Pseudomonadota</taxon>
        <taxon>Alphaproteobacteria</taxon>
        <taxon>Hyphomicrobiales</taxon>
        <taxon>Nitrobacteraceae</taxon>
        <taxon>Bradyrhizobium</taxon>
    </lineage>
</organism>
<accession>A0ABN0HK83</accession>
<evidence type="ECO:0000313" key="2">
    <source>
        <dbReference type="Proteomes" id="UP000017668"/>
    </source>
</evidence>
<comment type="caution">
    <text evidence="1">The sequence shown here is derived from an EMBL/GenBank/DDBJ whole genome shotgun (WGS) entry which is preliminary data.</text>
</comment>
<reference evidence="1 2" key="1">
    <citation type="journal article" date="2013" name="Genome Announc.">
        <title>Genome Sequence of Rhizobium lupini HPC(L) Isolated from Saline Desert Soil, Kutch (Gujarat).</title>
        <authorList>
            <person name="Agarwal L."/>
            <person name="Purohit H.J."/>
        </authorList>
    </citation>
    <scope>NUCLEOTIDE SEQUENCE [LARGE SCALE GENOMIC DNA]</scope>
    <source>
        <strain evidence="2">HPC(L)</strain>
    </source>
</reference>
<gene>
    <name evidence="1" type="ORF">C241_14758</name>
</gene>
<sequence>MFCGKREWRQEILEFSLTCLQLAAAFRHGIERDRLLQIEIHQALLLAIDPLDLGLGSIDVGARPYAGDSFPAYTHRRTRRRCWDRASGCAARKRGGLQLVAPDVDAVVAGALLRAVEQPIKVAQIAAPPQQAQHAKAAPFKRNDAMLDILPIGVIVWPGTGIQDNLADKAKKLGIPVNRFEMGGA</sequence>
<dbReference type="EMBL" id="AMQQ01000021">
    <property type="protein sequence ID" value="EKJ95034.1"/>
    <property type="molecule type" value="Genomic_DNA"/>
</dbReference>
<name>A0ABN0HK83_RHILU</name>
<proteinExistence type="predicted"/>
<evidence type="ECO:0000313" key="1">
    <source>
        <dbReference type="EMBL" id="EKJ95034.1"/>
    </source>
</evidence>
<keyword evidence="2" id="KW-1185">Reference proteome</keyword>